<keyword evidence="7 8" id="KW-0472">Membrane</keyword>
<dbReference type="PANTHER" id="PTHR30413">
    <property type="entry name" value="INNER MEMBRANE TRANSPORT PERMEASE"/>
    <property type="match status" value="1"/>
</dbReference>
<reference evidence="10 11" key="1">
    <citation type="submission" date="2021-08" db="EMBL/GenBank/DDBJ databases">
        <title>Streptomyces sp. PTM05 isolated from lichen.</title>
        <authorList>
            <person name="Somphong A."/>
            <person name="Phongsopitanun W."/>
            <person name="Tanasupawat S."/>
        </authorList>
    </citation>
    <scope>NUCLEOTIDE SEQUENCE [LARGE SCALE GENOMIC DNA]</scope>
    <source>
        <strain evidence="10 11">Ptm05</strain>
    </source>
</reference>
<evidence type="ECO:0000256" key="4">
    <source>
        <dbReference type="ARBA" id="ARBA00022475"/>
    </source>
</evidence>
<dbReference type="EMBL" id="JAINVZ010000002">
    <property type="protein sequence ID" value="MBY8883941.1"/>
    <property type="molecule type" value="Genomic_DNA"/>
</dbReference>
<feature type="transmembrane region" description="Helical" evidence="8">
    <location>
        <begin position="180"/>
        <end position="200"/>
    </location>
</feature>
<keyword evidence="11" id="KW-1185">Reference proteome</keyword>
<feature type="transmembrane region" description="Helical" evidence="8">
    <location>
        <begin position="156"/>
        <end position="174"/>
    </location>
</feature>
<sequence length="301" mass="33628">MTLTLDTDLAPAELTDAEVDALVARHGLAPAARRPGLAEYVRELWSRRHFTTQYAHARLTALYTTARLGQIWHVLTPLLNVFVYWLIFGELLQRTDGTGDNYIAFLTVGVFVFTYTRESIATGTWSISARLDLVRAVHFPRACLPLSATLIQLQQLLLSMGVVLTVVLATGEPIRARWLLLIPAMALQTLFNFGCSMLMARVGSRNHDIGELVPWLLRTWMYLCGVFYSVSKVVAHAPHVVKVLMDANPGAIYIELARHCLLAGYGGLTPHIWPLAFFWAFFTLALGLVVCWQAEDKYGRG</sequence>
<feature type="domain" description="ABC-2 type transporter transmembrane" evidence="9">
    <location>
        <begin position="62"/>
        <end position="260"/>
    </location>
</feature>
<comment type="subcellular location">
    <subcellularLocation>
        <location evidence="1">Cell inner membrane</location>
        <topology evidence="1">Multi-pass membrane protein</topology>
    </subcellularLocation>
</comment>
<keyword evidence="4" id="KW-1003">Cell membrane</keyword>
<evidence type="ECO:0000256" key="8">
    <source>
        <dbReference type="SAM" id="Phobius"/>
    </source>
</evidence>
<comment type="caution">
    <text evidence="10">The sequence shown here is derived from an EMBL/GenBank/DDBJ whole genome shotgun (WGS) entry which is preliminary data.</text>
</comment>
<keyword evidence="6 8" id="KW-1133">Transmembrane helix</keyword>
<feature type="transmembrane region" description="Helical" evidence="8">
    <location>
        <begin position="68"/>
        <end position="87"/>
    </location>
</feature>
<organism evidence="10 11">
    <name type="scientific">Streptantibioticus parmotrematis</name>
    <dbReference type="NCBI Taxonomy" id="2873249"/>
    <lineage>
        <taxon>Bacteria</taxon>
        <taxon>Bacillati</taxon>
        <taxon>Actinomycetota</taxon>
        <taxon>Actinomycetes</taxon>
        <taxon>Kitasatosporales</taxon>
        <taxon>Streptomycetaceae</taxon>
        <taxon>Streptantibioticus</taxon>
    </lineage>
</organism>
<dbReference type="InterPro" id="IPR013525">
    <property type="entry name" value="ABC2_TM"/>
</dbReference>
<evidence type="ECO:0000256" key="6">
    <source>
        <dbReference type="ARBA" id="ARBA00022989"/>
    </source>
</evidence>
<evidence type="ECO:0000256" key="2">
    <source>
        <dbReference type="ARBA" id="ARBA00007783"/>
    </source>
</evidence>
<evidence type="ECO:0000256" key="3">
    <source>
        <dbReference type="ARBA" id="ARBA00022448"/>
    </source>
</evidence>
<evidence type="ECO:0000313" key="11">
    <source>
        <dbReference type="Proteomes" id="UP001198565"/>
    </source>
</evidence>
<proteinExistence type="inferred from homology"/>
<accession>A0ABS7QL83</accession>
<evidence type="ECO:0000259" key="9">
    <source>
        <dbReference type="Pfam" id="PF01061"/>
    </source>
</evidence>
<dbReference type="RefSeq" id="WP_222973802.1">
    <property type="nucleotide sequence ID" value="NZ_JAINVZ010000002.1"/>
</dbReference>
<comment type="similarity">
    <text evidence="2">Belongs to the ABC-2 integral membrane protein family.</text>
</comment>
<name>A0ABS7QL83_9ACTN</name>
<feature type="transmembrane region" description="Helical" evidence="8">
    <location>
        <begin position="99"/>
        <end position="116"/>
    </location>
</feature>
<evidence type="ECO:0000256" key="5">
    <source>
        <dbReference type="ARBA" id="ARBA00022692"/>
    </source>
</evidence>
<keyword evidence="3" id="KW-0813">Transport</keyword>
<evidence type="ECO:0000256" key="7">
    <source>
        <dbReference type="ARBA" id="ARBA00023136"/>
    </source>
</evidence>
<dbReference type="Proteomes" id="UP001198565">
    <property type="component" value="Unassembled WGS sequence"/>
</dbReference>
<feature type="transmembrane region" description="Helical" evidence="8">
    <location>
        <begin position="272"/>
        <end position="292"/>
    </location>
</feature>
<keyword evidence="5 8" id="KW-0812">Transmembrane</keyword>
<gene>
    <name evidence="10" type="ORF">K7472_03675</name>
</gene>
<protein>
    <submittedName>
        <fullName evidence="10">ABC transporter permease</fullName>
    </submittedName>
</protein>
<evidence type="ECO:0000313" key="10">
    <source>
        <dbReference type="EMBL" id="MBY8883941.1"/>
    </source>
</evidence>
<dbReference type="Pfam" id="PF01061">
    <property type="entry name" value="ABC2_membrane"/>
    <property type="match status" value="1"/>
</dbReference>
<evidence type="ECO:0000256" key="1">
    <source>
        <dbReference type="ARBA" id="ARBA00004429"/>
    </source>
</evidence>
<dbReference type="PANTHER" id="PTHR30413:SF8">
    <property type="entry name" value="TRANSPORT PERMEASE PROTEIN"/>
    <property type="match status" value="1"/>
</dbReference>